<dbReference type="Proteomes" id="UP000777438">
    <property type="component" value="Unassembled WGS sequence"/>
</dbReference>
<feature type="transmembrane region" description="Helical" evidence="5">
    <location>
        <begin position="338"/>
        <end position="361"/>
    </location>
</feature>
<feature type="transmembrane region" description="Helical" evidence="5">
    <location>
        <begin position="502"/>
        <end position="521"/>
    </location>
</feature>
<feature type="transmembrane region" description="Helical" evidence="5">
    <location>
        <begin position="469"/>
        <end position="490"/>
    </location>
</feature>
<organism evidence="6 7">
    <name type="scientific">Thelonectria olida</name>
    <dbReference type="NCBI Taxonomy" id="1576542"/>
    <lineage>
        <taxon>Eukaryota</taxon>
        <taxon>Fungi</taxon>
        <taxon>Dikarya</taxon>
        <taxon>Ascomycota</taxon>
        <taxon>Pezizomycotina</taxon>
        <taxon>Sordariomycetes</taxon>
        <taxon>Hypocreomycetidae</taxon>
        <taxon>Hypocreales</taxon>
        <taxon>Nectriaceae</taxon>
        <taxon>Thelonectria</taxon>
    </lineage>
</organism>
<feature type="transmembrane region" description="Helical" evidence="5">
    <location>
        <begin position="138"/>
        <end position="158"/>
    </location>
</feature>
<keyword evidence="3" id="KW-0325">Glycoprotein</keyword>
<comment type="subcellular location">
    <subcellularLocation>
        <location evidence="1">Membrane</location>
        <topology evidence="1">Multi-pass membrane protein</topology>
    </subcellularLocation>
</comment>
<feature type="transmembrane region" description="Helical" evidence="5">
    <location>
        <begin position="208"/>
        <end position="226"/>
    </location>
</feature>
<feature type="transmembrane region" description="Helical" evidence="5">
    <location>
        <begin position="265"/>
        <end position="285"/>
    </location>
</feature>
<reference evidence="6 7" key="1">
    <citation type="journal article" date="2021" name="Nat. Commun.">
        <title>Genetic determinants of endophytism in the Arabidopsis root mycobiome.</title>
        <authorList>
            <person name="Mesny F."/>
            <person name="Miyauchi S."/>
            <person name="Thiergart T."/>
            <person name="Pickel B."/>
            <person name="Atanasova L."/>
            <person name="Karlsson M."/>
            <person name="Huettel B."/>
            <person name="Barry K.W."/>
            <person name="Haridas S."/>
            <person name="Chen C."/>
            <person name="Bauer D."/>
            <person name="Andreopoulos W."/>
            <person name="Pangilinan J."/>
            <person name="LaButti K."/>
            <person name="Riley R."/>
            <person name="Lipzen A."/>
            <person name="Clum A."/>
            <person name="Drula E."/>
            <person name="Henrissat B."/>
            <person name="Kohler A."/>
            <person name="Grigoriev I.V."/>
            <person name="Martin F.M."/>
            <person name="Hacquard S."/>
        </authorList>
    </citation>
    <scope>NUCLEOTIDE SEQUENCE [LARGE SCALE GENOMIC DNA]</scope>
    <source>
        <strain evidence="6 7">MPI-CAGE-CH-0241</strain>
    </source>
</reference>
<dbReference type="EMBL" id="JAGPYM010000016">
    <property type="protein sequence ID" value="KAH6886461.1"/>
    <property type="molecule type" value="Genomic_DNA"/>
</dbReference>
<dbReference type="OrthoDB" id="5212574at2759"/>
<feature type="transmembrane region" description="Helical" evidence="5">
    <location>
        <begin position="178"/>
        <end position="196"/>
    </location>
</feature>
<evidence type="ECO:0000256" key="3">
    <source>
        <dbReference type="ARBA" id="ARBA00023180"/>
    </source>
</evidence>
<dbReference type="PANTHER" id="PTHR11360:SF130">
    <property type="entry name" value="MAJOR FACILITATOR SUPERFAMILY (MFS) PROFILE DOMAIN-CONTAINING PROTEIN-RELATED"/>
    <property type="match status" value="1"/>
</dbReference>
<feature type="transmembrane region" description="Helical" evidence="5">
    <location>
        <begin position="381"/>
        <end position="399"/>
    </location>
</feature>
<dbReference type="Gene3D" id="1.20.1250.20">
    <property type="entry name" value="MFS general substrate transporter like domains"/>
    <property type="match status" value="2"/>
</dbReference>
<dbReference type="GO" id="GO:0022857">
    <property type="term" value="F:transmembrane transporter activity"/>
    <property type="evidence" value="ECO:0007669"/>
    <property type="project" value="InterPro"/>
</dbReference>
<dbReference type="InterPro" id="IPR036259">
    <property type="entry name" value="MFS_trans_sf"/>
</dbReference>
<feature type="transmembrane region" description="Helical" evidence="5">
    <location>
        <begin position="297"/>
        <end position="317"/>
    </location>
</feature>
<sequence length="534" mass="57344">MMKSQTPSWSRSTRECISFSPSRSETFDGAIEHQRSSSYETANDVTISGLSSTLTLTQDNDSTPETNEKQQGTTRSTRPASNLGDIKKSGVEQSEDGRSINPGQLELGNGTTITRIASVPIAVDIEDALPGPPPDGGLRAWCVCLAAHLVFTNTWGWVNSFGVFQTYYTTLLDRPPSDISWIGSVTVFLLFFIGTLTGRLVDAGHFRLVFAVGITFQVVGVLAVSACKQYIHFLLAQGFCVGIGTGCLFCPALAVLSTYFAKRRALAMGIAACGSVTGGLVFPSLVRQLLPKIGFAWTVRVAAFIQLGTLVVALVLVKQRIKPKRSAPLVDLSAFGELEYTFYTIGCFLSYWGVYFAFYYIASFSREALAEPLGYTQSLNLLLILNGVGVVGRLVPAWLADHIGAINVFVPNTIGACVLAFSWIAVRDSEGLYAWAVVYGPFAAAIQSLFPTGISLLTQDLSKIGVRMGMAFTIVSFSTLTGPPIAGAIIDAQGGEYWGAQVFAGVSLALGTGFMVATKVVRMRRTGTGWRAKI</sequence>
<gene>
    <name evidence="6" type="ORF">B0T10DRAFT_81278</name>
</gene>
<dbReference type="InterPro" id="IPR050327">
    <property type="entry name" value="Proton-linked_MCT"/>
</dbReference>
<comment type="similarity">
    <text evidence="2">Belongs to the major facilitator superfamily. Monocarboxylate porter (TC 2.A.1.13) family.</text>
</comment>
<feature type="compositionally biased region" description="Basic and acidic residues" evidence="4">
    <location>
        <begin position="85"/>
        <end position="98"/>
    </location>
</feature>
<name>A0A9P8W3U0_9HYPO</name>
<dbReference type="InterPro" id="IPR011701">
    <property type="entry name" value="MFS"/>
</dbReference>
<feature type="region of interest" description="Disordered" evidence="4">
    <location>
        <begin position="55"/>
        <end position="105"/>
    </location>
</feature>
<evidence type="ECO:0000256" key="1">
    <source>
        <dbReference type="ARBA" id="ARBA00004141"/>
    </source>
</evidence>
<dbReference type="SUPFAM" id="SSF103473">
    <property type="entry name" value="MFS general substrate transporter"/>
    <property type="match status" value="1"/>
</dbReference>
<accession>A0A9P8W3U0</accession>
<evidence type="ECO:0000256" key="2">
    <source>
        <dbReference type="ARBA" id="ARBA00006727"/>
    </source>
</evidence>
<keyword evidence="5" id="KW-0472">Membrane</keyword>
<dbReference type="AlphaFoldDB" id="A0A9P8W3U0"/>
<feature type="transmembrane region" description="Helical" evidence="5">
    <location>
        <begin position="432"/>
        <end position="457"/>
    </location>
</feature>
<feature type="compositionally biased region" description="Polar residues" evidence="4">
    <location>
        <begin position="58"/>
        <end position="80"/>
    </location>
</feature>
<protein>
    <submittedName>
        <fullName evidence="6">Riboflavin transporter MCH5</fullName>
    </submittedName>
</protein>
<evidence type="ECO:0000313" key="7">
    <source>
        <dbReference type="Proteomes" id="UP000777438"/>
    </source>
</evidence>
<proteinExistence type="inferred from homology"/>
<feature type="region of interest" description="Disordered" evidence="4">
    <location>
        <begin position="1"/>
        <end position="43"/>
    </location>
</feature>
<dbReference type="GO" id="GO:0016020">
    <property type="term" value="C:membrane"/>
    <property type="evidence" value="ECO:0007669"/>
    <property type="project" value="UniProtKB-SubCell"/>
</dbReference>
<dbReference type="PANTHER" id="PTHR11360">
    <property type="entry name" value="MONOCARBOXYLATE TRANSPORTER"/>
    <property type="match status" value="1"/>
</dbReference>
<feature type="compositionally biased region" description="Polar residues" evidence="4">
    <location>
        <begin position="1"/>
        <end position="11"/>
    </location>
</feature>
<evidence type="ECO:0000256" key="4">
    <source>
        <dbReference type="SAM" id="MobiDB-lite"/>
    </source>
</evidence>
<feature type="transmembrane region" description="Helical" evidence="5">
    <location>
        <begin position="406"/>
        <end position="426"/>
    </location>
</feature>
<evidence type="ECO:0000313" key="6">
    <source>
        <dbReference type="EMBL" id="KAH6886461.1"/>
    </source>
</evidence>
<evidence type="ECO:0000256" key="5">
    <source>
        <dbReference type="SAM" id="Phobius"/>
    </source>
</evidence>
<keyword evidence="5" id="KW-1133">Transmembrane helix</keyword>
<keyword evidence="7" id="KW-1185">Reference proteome</keyword>
<feature type="transmembrane region" description="Helical" evidence="5">
    <location>
        <begin position="232"/>
        <end position="256"/>
    </location>
</feature>
<keyword evidence="5" id="KW-0812">Transmembrane</keyword>
<dbReference type="Pfam" id="PF07690">
    <property type="entry name" value="MFS_1"/>
    <property type="match status" value="1"/>
</dbReference>
<comment type="caution">
    <text evidence="6">The sequence shown here is derived from an EMBL/GenBank/DDBJ whole genome shotgun (WGS) entry which is preliminary data.</text>
</comment>